<reference evidence="2" key="2">
    <citation type="submission" date="2020-09" db="EMBL/GenBank/DDBJ databases">
        <authorList>
            <person name="Sun Q."/>
            <person name="Kim S."/>
        </authorList>
    </citation>
    <scope>NUCLEOTIDE SEQUENCE</scope>
    <source>
        <strain evidence="2">KCTC 42651</strain>
    </source>
</reference>
<keyword evidence="1" id="KW-0812">Transmembrane</keyword>
<proteinExistence type="predicted"/>
<name>A0A918XRG3_9PROT</name>
<sequence length="286" mass="28569">MPSTDTYLARLVVPLAVTVAVAVLVRLIGGRNEAARIASVAVPAGMIAGYAVQPGWPWTPPTEAIDKLAWLALGGGLLGLAIDLGTRGRILTIMAALAWPAVGIAWLGGPELLNGQDSSLYRFGEVSLVLGLLLARLGQLSGDGLQGPVTAAVVAGGVACLGLVSGAPELAAIGLPLAACGLGWLASNWPRRRFGFGAAGLLGGSGVALVLAGNAALLTPANGTLVLLALSALLFQPVVPALARRVPALASPALRPLATAVVVAVPSAVAILIAWLVPGLVPALYG</sequence>
<organism evidence="2 3">
    <name type="scientific">Thalassobaculum fulvum</name>
    <dbReference type="NCBI Taxonomy" id="1633335"/>
    <lineage>
        <taxon>Bacteria</taxon>
        <taxon>Pseudomonadati</taxon>
        <taxon>Pseudomonadota</taxon>
        <taxon>Alphaproteobacteria</taxon>
        <taxon>Rhodospirillales</taxon>
        <taxon>Thalassobaculaceae</taxon>
        <taxon>Thalassobaculum</taxon>
    </lineage>
</organism>
<feature type="transmembrane region" description="Helical" evidence="1">
    <location>
        <begin position="254"/>
        <end position="277"/>
    </location>
</feature>
<keyword evidence="3" id="KW-1185">Reference proteome</keyword>
<feature type="transmembrane region" description="Helical" evidence="1">
    <location>
        <begin position="170"/>
        <end position="187"/>
    </location>
</feature>
<comment type="caution">
    <text evidence="2">The sequence shown here is derived from an EMBL/GenBank/DDBJ whole genome shotgun (WGS) entry which is preliminary data.</text>
</comment>
<evidence type="ECO:0000313" key="3">
    <source>
        <dbReference type="Proteomes" id="UP000630353"/>
    </source>
</evidence>
<dbReference type="Proteomes" id="UP000630353">
    <property type="component" value="Unassembled WGS sequence"/>
</dbReference>
<evidence type="ECO:0000313" key="2">
    <source>
        <dbReference type="EMBL" id="GHD49818.1"/>
    </source>
</evidence>
<keyword evidence="1" id="KW-0472">Membrane</keyword>
<gene>
    <name evidence="2" type="ORF">GCM10017083_22610</name>
</gene>
<reference evidence="2" key="1">
    <citation type="journal article" date="2014" name="Int. J. Syst. Evol. Microbiol.">
        <title>Complete genome sequence of Corynebacterium casei LMG S-19264T (=DSM 44701T), isolated from a smear-ripened cheese.</title>
        <authorList>
            <consortium name="US DOE Joint Genome Institute (JGI-PGF)"/>
            <person name="Walter F."/>
            <person name="Albersmeier A."/>
            <person name="Kalinowski J."/>
            <person name="Ruckert C."/>
        </authorList>
    </citation>
    <scope>NUCLEOTIDE SEQUENCE</scope>
    <source>
        <strain evidence="2">KCTC 42651</strain>
    </source>
</reference>
<feature type="transmembrane region" description="Helical" evidence="1">
    <location>
        <begin position="90"/>
        <end position="108"/>
    </location>
</feature>
<dbReference type="AlphaFoldDB" id="A0A918XRG3"/>
<feature type="transmembrane region" description="Helical" evidence="1">
    <location>
        <begin position="194"/>
        <end position="217"/>
    </location>
</feature>
<accession>A0A918XRG3</accession>
<feature type="transmembrane region" description="Helical" evidence="1">
    <location>
        <begin position="6"/>
        <end position="25"/>
    </location>
</feature>
<feature type="transmembrane region" description="Helical" evidence="1">
    <location>
        <begin position="37"/>
        <end position="56"/>
    </location>
</feature>
<feature type="transmembrane region" description="Helical" evidence="1">
    <location>
        <begin position="68"/>
        <end position="85"/>
    </location>
</feature>
<feature type="transmembrane region" description="Helical" evidence="1">
    <location>
        <begin position="223"/>
        <end position="242"/>
    </location>
</feature>
<keyword evidence="1" id="KW-1133">Transmembrane helix</keyword>
<dbReference type="EMBL" id="BMZS01000004">
    <property type="protein sequence ID" value="GHD49818.1"/>
    <property type="molecule type" value="Genomic_DNA"/>
</dbReference>
<protein>
    <submittedName>
        <fullName evidence="2">Uncharacterized protein</fullName>
    </submittedName>
</protein>
<evidence type="ECO:0000256" key="1">
    <source>
        <dbReference type="SAM" id="Phobius"/>
    </source>
</evidence>
<dbReference type="RefSeq" id="WP_189989424.1">
    <property type="nucleotide sequence ID" value="NZ_BMZS01000004.1"/>
</dbReference>